<dbReference type="GO" id="GO:0006120">
    <property type="term" value="P:mitochondrial electron transport, NADH to ubiquinone"/>
    <property type="evidence" value="ECO:0007669"/>
    <property type="project" value="TreeGrafter"/>
</dbReference>
<comment type="subcellular location">
    <subcellularLocation>
        <location evidence="1">Mitochondrion</location>
    </subcellularLocation>
</comment>
<dbReference type="Proteomes" id="UP001162480">
    <property type="component" value="Chromosome 11"/>
</dbReference>
<dbReference type="PANTHER" id="PTHR13194:SF18">
    <property type="entry name" value="COMPLEX I INTERMEDIATE-ASSOCIATED PROTEIN 30, MITOCHONDRIAL"/>
    <property type="match status" value="1"/>
</dbReference>
<evidence type="ECO:0000313" key="7">
    <source>
        <dbReference type="Proteomes" id="UP001162480"/>
    </source>
</evidence>
<evidence type="ECO:0000256" key="2">
    <source>
        <dbReference type="ARBA" id="ARBA00007884"/>
    </source>
</evidence>
<keyword evidence="7" id="KW-1185">Reference proteome</keyword>
<gene>
    <name evidence="6" type="ORF">OCTVUL_1B002341</name>
</gene>
<dbReference type="GO" id="GO:0051082">
    <property type="term" value="F:unfolded protein binding"/>
    <property type="evidence" value="ECO:0007669"/>
    <property type="project" value="TreeGrafter"/>
</dbReference>
<dbReference type="InterPro" id="IPR013857">
    <property type="entry name" value="NADH-UbQ_OxRdtase-assoc_prot30"/>
</dbReference>
<dbReference type="GO" id="GO:0032981">
    <property type="term" value="P:mitochondrial respiratory chain complex I assembly"/>
    <property type="evidence" value="ECO:0007669"/>
    <property type="project" value="TreeGrafter"/>
</dbReference>
<feature type="domain" description="NADH:ubiquinone oxidoreductase intermediate-associated protein 30" evidence="5">
    <location>
        <begin position="143"/>
        <end position="316"/>
    </location>
</feature>
<comment type="similarity">
    <text evidence="2">Belongs to the CIA30 family.</text>
</comment>
<evidence type="ECO:0000256" key="1">
    <source>
        <dbReference type="ARBA" id="ARBA00004173"/>
    </source>
</evidence>
<dbReference type="PANTHER" id="PTHR13194">
    <property type="entry name" value="COMPLEX I INTERMEDIATE-ASSOCIATED PROTEIN 30"/>
    <property type="match status" value="1"/>
</dbReference>
<proteinExistence type="inferred from homology"/>
<dbReference type="InterPro" id="IPR008979">
    <property type="entry name" value="Galactose-bd-like_sf"/>
</dbReference>
<accession>A0AA36BAF1</accession>
<evidence type="ECO:0000259" key="5">
    <source>
        <dbReference type="Pfam" id="PF08547"/>
    </source>
</evidence>
<keyword evidence="4" id="KW-0143">Chaperone</keyword>
<evidence type="ECO:0000313" key="6">
    <source>
        <dbReference type="EMBL" id="CAI9730803.1"/>
    </source>
</evidence>
<name>A0AA36BAF1_OCTVU</name>
<evidence type="ECO:0000256" key="3">
    <source>
        <dbReference type="ARBA" id="ARBA00023128"/>
    </source>
</evidence>
<organism evidence="6 7">
    <name type="scientific">Octopus vulgaris</name>
    <name type="common">Common octopus</name>
    <dbReference type="NCBI Taxonomy" id="6645"/>
    <lineage>
        <taxon>Eukaryota</taxon>
        <taxon>Metazoa</taxon>
        <taxon>Spiralia</taxon>
        <taxon>Lophotrochozoa</taxon>
        <taxon>Mollusca</taxon>
        <taxon>Cephalopoda</taxon>
        <taxon>Coleoidea</taxon>
        <taxon>Octopodiformes</taxon>
        <taxon>Octopoda</taxon>
        <taxon>Incirrata</taxon>
        <taxon>Octopodidae</taxon>
        <taxon>Octopus</taxon>
    </lineage>
</organism>
<sequence length="345" mass="40492">MTVLSDLILDPASNSLSWIYLDKHCFYYRPTGMALITKIRLCNRVTFLQQCYTPGNPIFTRHLLLPLNLALIKVPCATRVTFYQMDRKSGYDKNVGKHSKLKMAWEGLKHLKPETKLFLNEWKVKLENDPYLIREHLDHSYLWRFNSKNDTDQWVVTCDSDHRQGSSTATFEINKNGNGFFHGNLSTKIPKDGIVKDAGYVNIRSPRNMKSFKRFIPYDWTWYTHFVIRVRGDGRTYMLNLQMDMTYDVHWDDVYNFALYTRGGPYWQVAKIPISRFYRAYKGRIQDRQDPLPLDRIAAFGITLGDGNSGPFGLEIDYIAAMYDMNHTEEFAWEMYQTEPYTTNV</sequence>
<evidence type="ECO:0000256" key="4">
    <source>
        <dbReference type="ARBA" id="ARBA00023186"/>
    </source>
</evidence>
<dbReference type="EMBL" id="OX597824">
    <property type="protein sequence ID" value="CAI9730803.1"/>
    <property type="molecule type" value="Genomic_DNA"/>
</dbReference>
<dbReference type="GO" id="GO:0005739">
    <property type="term" value="C:mitochondrion"/>
    <property type="evidence" value="ECO:0007669"/>
    <property type="project" value="UniProtKB-SubCell"/>
</dbReference>
<dbReference type="Pfam" id="PF08547">
    <property type="entry name" value="CIA30"/>
    <property type="match status" value="1"/>
</dbReference>
<protein>
    <recommendedName>
        <fullName evidence="5">NADH:ubiquinone oxidoreductase intermediate-associated protein 30 domain-containing protein</fullName>
    </recommendedName>
</protein>
<keyword evidence="3" id="KW-0496">Mitochondrion</keyword>
<reference evidence="6" key="1">
    <citation type="submission" date="2023-08" db="EMBL/GenBank/DDBJ databases">
        <authorList>
            <person name="Alioto T."/>
            <person name="Alioto T."/>
            <person name="Gomez Garrido J."/>
        </authorList>
    </citation>
    <scope>NUCLEOTIDE SEQUENCE</scope>
</reference>
<dbReference type="InterPro" id="IPR039131">
    <property type="entry name" value="NDUFAF1"/>
</dbReference>
<dbReference type="AlphaFoldDB" id="A0AA36BAF1"/>
<dbReference type="SUPFAM" id="SSF49785">
    <property type="entry name" value="Galactose-binding domain-like"/>
    <property type="match status" value="1"/>
</dbReference>